<dbReference type="Proteomes" id="UP000017429">
    <property type="component" value="Chromosome"/>
</dbReference>
<dbReference type="SUPFAM" id="SSF56954">
    <property type="entry name" value="Outer membrane efflux proteins (OEP)"/>
    <property type="match status" value="1"/>
</dbReference>
<name>V2PYX1_9BACT</name>
<reference evidence="8" key="3">
    <citation type="submission" date="2022-06" db="EMBL/GenBank/DDBJ databases">
        <title>Resources to Facilitate Use of the Altered Schaedler Flora (ASF) Mouse Model to Study Microbiome Function.</title>
        <authorList>
            <person name="Proctor A."/>
            <person name="Parvinroo S."/>
            <person name="Richie T."/>
            <person name="Jia X."/>
            <person name="Lee S.T.M."/>
            <person name="Karp P.D."/>
            <person name="Paley S."/>
            <person name="Kostic A.D."/>
            <person name="Pierre J.F."/>
            <person name="Wannemuehler M.J."/>
            <person name="Phillips G.J."/>
        </authorList>
    </citation>
    <scope>NUCLEOTIDE SEQUENCE</scope>
    <source>
        <strain evidence="8">ASF457</strain>
    </source>
</reference>
<gene>
    <name evidence="8" type="ORF">N508_001855</name>
</gene>
<evidence type="ECO:0000256" key="2">
    <source>
        <dbReference type="ARBA" id="ARBA00007613"/>
    </source>
</evidence>
<dbReference type="OrthoDB" id="976750at2"/>
<keyword evidence="9" id="KW-1185">Reference proteome</keyword>
<evidence type="ECO:0000256" key="5">
    <source>
        <dbReference type="ARBA" id="ARBA00022692"/>
    </source>
</evidence>
<evidence type="ECO:0000256" key="6">
    <source>
        <dbReference type="ARBA" id="ARBA00023136"/>
    </source>
</evidence>
<evidence type="ECO:0000313" key="9">
    <source>
        <dbReference type="Proteomes" id="UP000017429"/>
    </source>
</evidence>
<keyword evidence="6" id="KW-0472">Membrane</keyword>
<comment type="subcellular location">
    <subcellularLocation>
        <location evidence="1">Cell outer membrane</location>
    </subcellularLocation>
</comment>
<dbReference type="EMBL" id="CP097562">
    <property type="protein sequence ID" value="USF24765.1"/>
    <property type="molecule type" value="Genomic_DNA"/>
</dbReference>
<evidence type="ECO:0000256" key="4">
    <source>
        <dbReference type="ARBA" id="ARBA00022452"/>
    </source>
</evidence>
<sequence>MNKLLLAFIFILLNAGTVCAQISLEECYVLAKNNYPQIKKADLITKTKDYSITNANMGYIPKVLFSARASYQSDVTKMPFDNLPILSNINIPVLPKDQYKISLDIVQPIWDGGKIEAEKENIKAQSKSEESSLEVQLYNLKYRVNQLFFSILLLDEQLKQNDLYNQDLERTYNMIKQSVKNGVANSSDLDAVALEQVKTKQNKAKIEAVKESYINALEMLTGTNINNGLIKPEYTEINDYTVKRPELTYFSDKINLLETSKKNINVSYMPTFDLFFSAGYGRPGLDMLDDNFQPYYIAGIKMDWTIAGFYTGERNKKIIELNKKTLELEKQTFLFNTNIDIQNQQAKIKQIKDTMSYDDEIVKLRTNIKTSSEIKMKRGTITVNDYMREVTAENLAKQGKILHEIELLQAVYEMKNIINQ</sequence>
<evidence type="ECO:0000256" key="3">
    <source>
        <dbReference type="ARBA" id="ARBA00022448"/>
    </source>
</evidence>
<organism evidence="8 9">
    <name type="scientific">Mucispirillum schaedleri ASF457</name>
    <dbReference type="NCBI Taxonomy" id="1379858"/>
    <lineage>
        <taxon>Bacteria</taxon>
        <taxon>Pseudomonadati</taxon>
        <taxon>Deferribacterota</taxon>
        <taxon>Deferribacteres</taxon>
        <taxon>Deferribacterales</taxon>
        <taxon>Mucispirillaceae</taxon>
        <taxon>Mucispirillum</taxon>
    </lineage>
</organism>
<dbReference type="GO" id="GO:0015288">
    <property type="term" value="F:porin activity"/>
    <property type="evidence" value="ECO:0007669"/>
    <property type="project" value="TreeGrafter"/>
</dbReference>
<protein>
    <submittedName>
        <fullName evidence="8">Uncharacterized protein</fullName>
    </submittedName>
</protein>
<evidence type="ECO:0000256" key="7">
    <source>
        <dbReference type="ARBA" id="ARBA00023237"/>
    </source>
</evidence>
<keyword evidence="3" id="KW-0813">Transport</keyword>
<keyword evidence="4" id="KW-1134">Transmembrane beta strand</keyword>
<comment type="similarity">
    <text evidence="2">Belongs to the outer membrane factor (OMF) (TC 1.B.17) family.</text>
</comment>
<dbReference type="RefSeq" id="WP_023276135.1">
    <property type="nucleotide sequence ID" value="NZ_CP097562.1"/>
</dbReference>
<dbReference type="eggNOG" id="COG1538">
    <property type="taxonomic scope" value="Bacteria"/>
</dbReference>
<dbReference type="Pfam" id="PF02321">
    <property type="entry name" value="OEP"/>
    <property type="match status" value="1"/>
</dbReference>
<dbReference type="InterPro" id="IPR003423">
    <property type="entry name" value="OMP_efflux"/>
</dbReference>
<reference evidence="8" key="2">
    <citation type="submission" date="2022-05" db="EMBL/GenBank/DDBJ databases">
        <authorList>
            <person name="Proctor A.L."/>
            <person name="Phillips G.J."/>
            <person name="Wannemuehler M.J."/>
        </authorList>
    </citation>
    <scope>NUCLEOTIDE SEQUENCE</scope>
    <source>
        <strain evidence="8">ASF457</strain>
    </source>
</reference>
<proteinExistence type="inferred from homology"/>
<keyword evidence="5" id="KW-0812">Transmembrane</keyword>
<dbReference type="InterPro" id="IPR051906">
    <property type="entry name" value="TolC-like"/>
</dbReference>
<dbReference type="PANTHER" id="PTHR30026:SF20">
    <property type="entry name" value="OUTER MEMBRANE PROTEIN TOLC"/>
    <property type="match status" value="1"/>
</dbReference>
<dbReference type="AlphaFoldDB" id="V2PYX1"/>
<evidence type="ECO:0000256" key="1">
    <source>
        <dbReference type="ARBA" id="ARBA00004442"/>
    </source>
</evidence>
<dbReference type="GO" id="GO:0009279">
    <property type="term" value="C:cell outer membrane"/>
    <property type="evidence" value="ECO:0007669"/>
    <property type="project" value="UniProtKB-SubCell"/>
</dbReference>
<dbReference type="KEGG" id="msch:N508_001855"/>
<keyword evidence="7" id="KW-0998">Cell outer membrane</keyword>
<reference evidence="8" key="1">
    <citation type="journal article" date="2014" name="Genome Announc.">
        <title>Draft genome sequences of the altered schaedler flora, a defined bacterial community from gnotobiotic mice.</title>
        <authorList>
            <person name="Wannemuehler M.J."/>
            <person name="Overstreet A.M."/>
            <person name="Ward D.V."/>
            <person name="Phillips G.J."/>
        </authorList>
    </citation>
    <scope>NUCLEOTIDE SEQUENCE</scope>
    <source>
        <strain evidence="8">ASF457</strain>
    </source>
</reference>
<dbReference type="GO" id="GO:1990281">
    <property type="term" value="C:efflux pump complex"/>
    <property type="evidence" value="ECO:0007669"/>
    <property type="project" value="TreeGrafter"/>
</dbReference>
<dbReference type="GO" id="GO:0015562">
    <property type="term" value="F:efflux transmembrane transporter activity"/>
    <property type="evidence" value="ECO:0007669"/>
    <property type="project" value="InterPro"/>
</dbReference>
<dbReference type="PANTHER" id="PTHR30026">
    <property type="entry name" value="OUTER MEMBRANE PROTEIN TOLC"/>
    <property type="match status" value="1"/>
</dbReference>
<dbReference type="Gene3D" id="1.20.1600.10">
    <property type="entry name" value="Outer membrane efflux proteins (OEP)"/>
    <property type="match status" value="1"/>
</dbReference>
<accession>V2PYX1</accession>
<evidence type="ECO:0000313" key="8">
    <source>
        <dbReference type="EMBL" id="USF24765.1"/>
    </source>
</evidence>